<feature type="transmembrane region" description="Helical" evidence="5">
    <location>
        <begin position="7"/>
        <end position="25"/>
    </location>
</feature>
<keyword evidence="7" id="KW-1185">Reference proteome</keyword>
<accession>A0A8X8YGQ7</accession>
<dbReference type="GO" id="GO:0004555">
    <property type="term" value="F:alpha,alpha-trehalase activity"/>
    <property type="evidence" value="ECO:0007669"/>
    <property type="project" value="UniProtKB-EC"/>
</dbReference>
<comment type="catalytic activity">
    <reaction evidence="4">
        <text>alpha,alpha-trehalose + H2O = alpha-D-glucose + beta-D-glucose</text>
        <dbReference type="Rhea" id="RHEA:32675"/>
        <dbReference type="ChEBI" id="CHEBI:15377"/>
        <dbReference type="ChEBI" id="CHEBI:15903"/>
        <dbReference type="ChEBI" id="CHEBI:16551"/>
        <dbReference type="ChEBI" id="CHEBI:17925"/>
        <dbReference type="EC" id="3.2.1.28"/>
    </reaction>
</comment>
<dbReference type="Pfam" id="PF01204">
    <property type="entry name" value="Trehalase"/>
    <property type="match status" value="1"/>
</dbReference>
<name>A0A8X8YGQ7_SALSN</name>
<organism evidence="6">
    <name type="scientific">Salvia splendens</name>
    <name type="common">Scarlet sage</name>
    <dbReference type="NCBI Taxonomy" id="180675"/>
    <lineage>
        <taxon>Eukaryota</taxon>
        <taxon>Viridiplantae</taxon>
        <taxon>Streptophyta</taxon>
        <taxon>Embryophyta</taxon>
        <taxon>Tracheophyta</taxon>
        <taxon>Spermatophyta</taxon>
        <taxon>Magnoliopsida</taxon>
        <taxon>eudicotyledons</taxon>
        <taxon>Gunneridae</taxon>
        <taxon>Pentapetalae</taxon>
        <taxon>asterids</taxon>
        <taxon>lamiids</taxon>
        <taxon>Lamiales</taxon>
        <taxon>Lamiaceae</taxon>
        <taxon>Nepetoideae</taxon>
        <taxon>Mentheae</taxon>
        <taxon>Salviinae</taxon>
        <taxon>Salvia</taxon>
        <taxon>Salvia subgen. Calosphace</taxon>
        <taxon>core Calosphace</taxon>
    </lineage>
</organism>
<keyword evidence="3 4" id="KW-0326">Glycosidase</keyword>
<dbReference type="InterPro" id="IPR001661">
    <property type="entry name" value="Glyco_hydro_37"/>
</dbReference>
<dbReference type="InterPro" id="IPR018232">
    <property type="entry name" value="Glyco_hydro_37_CS"/>
</dbReference>
<sequence>MDKHKSLSPIIFFFFFILSIMTITVTSDACGPKNPGPIVPTTPLVKFLVTLQETAFRAFGPKDFDPKLYVDLSLKRNLSITVEAFEKLPKNESGSVPAKELNRFMEEYLAAAEEDLVVVSPVDYVAEPEVFLPKVESPEVRAWALEVHSLWKNLCRKVSGRVLEKPEFHTLLPLENPVIIPGSRFREVYYWDSYWIIRGLLASKMYETAKGMVYNLISLVHEFGYPLNGARAYYTNRSQPPLLSSMVVQIYNTTNDETLLTKSLPALLKEHHFWNSGVHKVSIQDSQGLNHSLSRYYARWNQPRPESFIIDTETASKLPSKCAKEKLYREMASAAESGMDFSTRWMRDESDLTTLATTSILPVDLNAFILKARIGFMLIFLMEIDISILANAIGDSVTAERFKDASHARKKAIDSILWNAEKHQWLDYWLTDPDSSEIHKWNASNQNKKLYASNFAPLWIEPFSSDVKLVDEVVSSLENSGLICAAGIATSLIESGQQWDFPNGWAPTQHMIAEGLLNSGTERATQIARDIAIKWTKTNYVAFKETGAMHEKYDVRECGSTGGGGEYKPQTGFGWSNGVVLAFLETFGWPQDLKLDCT</sequence>
<dbReference type="InterPro" id="IPR012341">
    <property type="entry name" value="6hp_glycosidase-like_sf"/>
</dbReference>
<comment type="caution">
    <text evidence="6">The sequence shown here is derived from an EMBL/GenBank/DDBJ whole genome shotgun (WGS) entry which is preliminary data.</text>
</comment>
<evidence type="ECO:0000256" key="5">
    <source>
        <dbReference type="SAM" id="Phobius"/>
    </source>
</evidence>
<dbReference type="PROSITE" id="PS00928">
    <property type="entry name" value="TREHALASE_2"/>
    <property type="match status" value="1"/>
</dbReference>
<dbReference type="EMBL" id="PNBA02000003">
    <property type="protein sequence ID" value="KAG6431515.1"/>
    <property type="molecule type" value="Genomic_DNA"/>
</dbReference>
<reference evidence="6" key="1">
    <citation type="submission" date="2018-01" db="EMBL/GenBank/DDBJ databases">
        <authorList>
            <person name="Mao J.F."/>
        </authorList>
    </citation>
    <scope>NUCLEOTIDE SEQUENCE</scope>
    <source>
        <strain evidence="6">Huo1</strain>
        <tissue evidence="6">Leaf</tissue>
    </source>
</reference>
<proteinExistence type="inferred from homology"/>
<dbReference type="PANTHER" id="PTHR23403:SF1">
    <property type="entry name" value="TREHALASE"/>
    <property type="match status" value="1"/>
</dbReference>
<keyword evidence="5" id="KW-0472">Membrane</keyword>
<protein>
    <recommendedName>
        <fullName evidence="4">Trehalase</fullName>
        <ecNumber evidence="4">3.2.1.28</ecNumber>
    </recommendedName>
    <alternativeName>
        <fullName evidence="4">Alpha-trehalose glucohydrolase</fullName>
    </alternativeName>
</protein>
<gene>
    <name evidence="6" type="ORF">SASPL_109594</name>
</gene>
<keyword evidence="5" id="KW-1133">Transmembrane helix</keyword>
<evidence type="ECO:0000313" key="7">
    <source>
        <dbReference type="Proteomes" id="UP000298416"/>
    </source>
</evidence>
<dbReference type="SUPFAM" id="SSF48208">
    <property type="entry name" value="Six-hairpin glycosidases"/>
    <property type="match status" value="1"/>
</dbReference>
<dbReference type="AlphaFoldDB" id="A0A8X8YGQ7"/>
<evidence type="ECO:0000256" key="4">
    <source>
        <dbReference type="RuleBase" id="RU361180"/>
    </source>
</evidence>
<comment type="similarity">
    <text evidence="1 4">Belongs to the glycosyl hydrolase 37 family.</text>
</comment>
<keyword evidence="5" id="KW-0812">Transmembrane</keyword>
<evidence type="ECO:0000256" key="1">
    <source>
        <dbReference type="ARBA" id="ARBA00005615"/>
    </source>
</evidence>
<dbReference type="EC" id="3.2.1.28" evidence="4"/>
<keyword evidence="2 4" id="KW-0378">Hydrolase</keyword>
<dbReference type="InterPro" id="IPR008928">
    <property type="entry name" value="6-hairpin_glycosidase_sf"/>
</dbReference>
<dbReference type="GO" id="GO:0005993">
    <property type="term" value="P:trehalose catabolic process"/>
    <property type="evidence" value="ECO:0007669"/>
    <property type="project" value="TreeGrafter"/>
</dbReference>
<dbReference type="Gene3D" id="1.50.10.10">
    <property type="match status" value="1"/>
</dbReference>
<evidence type="ECO:0000256" key="3">
    <source>
        <dbReference type="ARBA" id="ARBA00023295"/>
    </source>
</evidence>
<dbReference type="PANTHER" id="PTHR23403">
    <property type="entry name" value="TREHALASE"/>
    <property type="match status" value="1"/>
</dbReference>
<evidence type="ECO:0000256" key="2">
    <source>
        <dbReference type="ARBA" id="ARBA00022801"/>
    </source>
</evidence>
<evidence type="ECO:0000313" key="6">
    <source>
        <dbReference type="EMBL" id="KAG6431515.1"/>
    </source>
</evidence>
<dbReference type="Proteomes" id="UP000298416">
    <property type="component" value="Unassembled WGS sequence"/>
</dbReference>
<reference evidence="6" key="2">
    <citation type="submission" date="2020-08" db="EMBL/GenBank/DDBJ databases">
        <title>Plant Genome Project.</title>
        <authorList>
            <person name="Zhang R.-G."/>
        </authorList>
    </citation>
    <scope>NUCLEOTIDE SEQUENCE</scope>
    <source>
        <strain evidence="6">Huo1</strain>
        <tissue evidence="6">Leaf</tissue>
    </source>
</reference>
<dbReference type="PRINTS" id="PR00744">
    <property type="entry name" value="GLHYDRLASE37"/>
</dbReference>